<reference evidence="2 3" key="1">
    <citation type="journal article" date="2012" name="Genome Biol.">
        <title>Genome and low-iron response of an oceanic diatom adapted to chronic iron limitation.</title>
        <authorList>
            <person name="Lommer M."/>
            <person name="Specht M."/>
            <person name="Roy A.S."/>
            <person name="Kraemer L."/>
            <person name="Andreson R."/>
            <person name="Gutowska M.A."/>
            <person name="Wolf J."/>
            <person name="Bergner S.V."/>
            <person name="Schilhabel M.B."/>
            <person name="Klostermeier U.C."/>
            <person name="Beiko R.G."/>
            <person name="Rosenstiel P."/>
            <person name="Hippler M."/>
            <person name="Laroche J."/>
        </authorList>
    </citation>
    <scope>NUCLEOTIDE SEQUENCE [LARGE SCALE GENOMIC DNA]</scope>
    <source>
        <strain evidence="2 3">CCMP1005</strain>
    </source>
</reference>
<keyword evidence="3" id="KW-1185">Reference proteome</keyword>
<feature type="compositionally biased region" description="Low complexity" evidence="1">
    <location>
        <begin position="59"/>
        <end position="73"/>
    </location>
</feature>
<organism evidence="2 3">
    <name type="scientific">Thalassiosira oceanica</name>
    <name type="common">Marine diatom</name>
    <dbReference type="NCBI Taxonomy" id="159749"/>
    <lineage>
        <taxon>Eukaryota</taxon>
        <taxon>Sar</taxon>
        <taxon>Stramenopiles</taxon>
        <taxon>Ochrophyta</taxon>
        <taxon>Bacillariophyta</taxon>
        <taxon>Coscinodiscophyceae</taxon>
        <taxon>Thalassiosirophycidae</taxon>
        <taxon>Thalassiosirales</taxon>
        <taxon>Thalassiosiraceae</taxon>
        <taxon>Thalassiosira</taxon>
    </lineage>
</organism>
<dbReference type="EMBL" id="AGNL01014635">
    <property type="protein sequence ID" value="EJK66613.1"/>
    <property type="molecule type" value="Genomic_DNA"/>
</dbReference>
<dbReference type="Proteomes" id="UP000266841">
    <property type="component" value="Unassembled WGS sequence"/>
</dbReference>
<feature type="compositionally biased region" description="Basic residues" evidence="1">
    <location>
        <begin position="93"/>
        <end position="104"/>
    </location>
</feature>
<gene>
    <name evidence="2" type="ORF">THAOC_12454</name>
</gene>
<proteinExistence type="predicted"/>
<evidence type="ECO:0000256" key="1">
    <source>
        <dbReference type="SAM" id="MobiDB-lite"/>
    </source>
</evidence>
<protein>
    <submittedName>
        <fullName evidence="2">Uncharacterized protein</fullName>
    </submittedName>
</protein>
<dbReference type="AlphaFoldDB" id="K0SK15"/>
<feature type="region of interest" description="Disordered" evidence="1">
    <location>
        <begin position="57"/>
        <end position="175"/>
    </location>
</feature>
<feature type="compositionally biased region" description="Basic and acidic residues" evidence="1">
    <location>
        <begin position="115"/>
        <end position="125"/>
    </location>
</feature>
<feature type="compositionally biased region" description="Polar residues" evidence="1">
    <location>
        <begin position="105"/>
        <end position="114"/>
    </location>
</feature>
<comment type="caution">
    <text evidence="2">The sequence shown here is derived from an EMBL/GenBank/DDBJ whole genome shotgun (WGS) entry which is preliminary data.</text>
</comment>
<accession>K0SK15</accession>
<evidence type="ECO:0000313" key="3">
    <source>
        <dbReference type="Proteomes" id="UP000266841"/>
    </source>
</evidence>
<name>K0SK15_THAOC</name>
<feature type="compositionally biased region" description="Polar residues" evidence="1">
    <location>
        <begin position="126"/>
        <end position="163"/>
    </location>
</feature>
<evidence type="ECO:0000313" key="2">
    <source>
        <dbReference type="EMBL" id="EJK66613.1"/>
    </source>
</evidence>
<sequence length="175" mass="18891">MSSPSNFMCTNDPTLTPLHDQPSELWGVTGLAMGILALYDPNSSSLPTYPYTTMGRRIQQSTSTRSQAASARSELGPTTLTSPSMRLPPVRLVRARGRRLHMSKRSQQLANPTGRQEDAFTRLRDSSSASPTIATTDDESNVATRSVTSSTKAQQSDANNTPTPVDYTAASLSKI</sequence>